<name>A0A7S1B0S2_NOCSC</name>
<dbReference type="InterPro" id="IPR036291">
    <property type="entry name" value="NAD(P)-bd_dom_sf"/>
</dbReference>
<evidence type="ECO:0000313" key="2">
    <source>
        <dbReference type="EMBL" id="CAD8871252.1"/>
    </source>
</evidence>
<evidence type="ECO:0000256" key="1">
    <source>
        <dbReference type="ARBA" id="ARBA00008903"/>
    </source>
</evidence>
<dbReference type="PANTHER" id="PTHR13812:SF19">
    <property type="entry name" value="KETIMINE REDUCTASE MU-CRYSTALLIN"/>
    <property type="match status" value="1"/>
</dbReference>
<evidence type="ECO:0008006" key="3">
    <source>
        <dbReference type="Google" id="ProtNLM"/>
    </source>
</evidence>
<dbReference type="AlphaFoldDB" id="A0A7S1B0S2"/>
<dbReference type="SUPFAM" id="SSF51735">
    <property type="entry name" value="NAD(P)-binding Rossmann-fold domains"/>
    <property type="match status" value="1"/>
</dbReference>
<dbReference type="GO" id="GO:0005737">
    <property type="term" value="C:cytoplasm"/>
    <property type="evidence" value="ECO:0007669"/>
    <property type="project" value="TreeGrafter"/>
</dbReference>
<comment type="similarity">
    <text evidence="1">Belongs to the ornithine cyclodeaminase/mu-crystallin family.</text>
</comment>
<sequence length="324" mass="34022">MAQNGPRIVSFAEVEAVIASLPPDVVIDAMAAGFASFSRGEVSVPSPQTLGQPPLANFVGHPSAQACIKSAYQHGGEVFVTKVASGGDGLNSGIVLVFSQRTYQPRAILLDDGLLTELRTAAAGALAARLFAPLNVKMIGVVGVGVQARWQLRLLETVTPCRRVRAWARSITKARAFAEEMRARGWAVEAVSDVEAACSSADLLLTVTSAREPLVRAEWLTGRPVLVTAIGADAPGKQELEPSLVAAADLLVADSRAQCLERGELQHAIAAGLVTSESVVEIGECVISRCERRGLVVFDSTGVAIQDVKIAELAMGTLSSSSRL</sequence>
<proteinExistence type="inferred from homology"/>
<accession>A0A7S1B0S2</accession>
<reference evidence="2" key="1">
    <citation type="submission" date="2021-01" db="EMBL/GenBank/DDBJ databases">
        <authorList>
            <person name="Corre E."/>
            <person name="Pelletier E."/>
            <person name="Niang G."/>
            <person name="Scheremetjew M."/>
            <person name="Finn R."/>
            <person name="Kale V."/>
            <person name="Holt S."/>
            <person name="Cochrane G."/>
            <person name="Meng A."/>
            <person name="Brown T."/>
            <person name="Cohen L."/>
        </authorList>
    </citation>
    <scope>NUCLEOTIDE SEQUENCE</scope>
</reference>
<dbReference type="InterPro" id="IPR003462">
    <property type="entry name" value="ODC_Mu_crystall"/>
</dbReference>
<dbReference type="EMBL" id="HBFQ01064334">
    <property type="protein sequence ID" value="CAD8871252.1"/>
    <property type="molecule type" value="Transcribed_RNA"/>
</dbReference>
<dbReference type="Pfam" id="PF02423">
    <property type="entry name" value="OCD_Mu_crystall"/>
    <property type="match status" value="1"/>
</dbReference>
<dbReference type="PANTHER" id="PTHR13812">
    <property type="entry name" value="KETIMINE REDUCTASE MU-CRYSTALLIN"/>
    <property type="match status" value="1"/>
</dbReference>
<gene>
    <name evidence="2" type="ORF">NSCI0253_LOCUS45609</name>
</gene>
<protein>
    <recommendedName>
        <fullName evidence="3">Ornithine cyclodeaminase family protein</fullName>
    </recommendedName>
</protein>
<dbReference type="Gene3D" id="3.30.1780.10">
    <property type="entry name" value="ornithine cyclodeaminase, domain 1"/>
    <property type="match status" value="1"/>
</dbReference>
<dbReference type="PIRSF" id="PIRSF001439">
    <property type="entry name" value="CryM"/>
    <property type="match status" value="1"/>
</dbReference>
<dbReference type="Gene3D" id="3.40.50.720">
    <property type="entry name" value="NAD(P)-binding Rossmann-like Domain"/>
    <property type="match status" value="1"/>
</dbReference>
<organism evidence="2">
    <name type="scientific">Noctiluca scintillans</name>
    <name type="common">Sea sparkle</name>
    <name type="synonym">Red tide dinoflagellate</name>
    <dbReference type="NCBI Taxonomy" id="2966"/>
    <lineage>
        <taxon>Eukaryota</taxon>
        <taxon>Sar</taxon>
        <taxon>Alveolata</taxon>
        <taxon>Dinophyceae</taxon>
        <taxon>Noctilucales</taxon>
        <taxon>Noctilucaceae</taxon>
        <taxon>Noctiluca</taxon>
    </lineage>
</organism>
<dbReference type="InterPro" id="IPR023401">
    <property type="entry name" value="ODC_N"/>
</dbReference>